<organism evidence="1 2">
    <name type="scientific">Lichenifustis flavocetrariae</name>
    <dbReference type="NCBI Taxonomy" id="2949735"/>
    <lineage>
        <taxon>Bacteria</taxon>
        <taxon>Pseudomonadati</taxon>
        <taxon>Pseudomonadota</taxon>
        <taxon>Alphaproteobacteria</taxon>
        <taxon>Hyphomicrobiales</taxon>
        <taxon>Lichenihabitantaceae</taxon>
        <taxon>Lichenifustis</taxon>
    </lineage>
</organism>
<dbReference type="AlphaFoldDB" id="A0AA41Z0U8"/>
<keyword evidence="2" id="KW-1185">Reference proteome</keyword>
<evidence type="ECO:0000313" key="2">
    <source>
        <dbReference type="Proteomes" id="UP001165667"/>
    </source>
</evidence>
<reference evidence="1" key="1">
    <citation type="submission" date="2022-05" db="EMBL/GenBank/DDBJ databases">
        <authorList>
            <person name="Pankratov T."/>
        </authorList>
    </citation>
    <scope>NUCLEOTIDE SEQUENCE</scope>
    <source>
        <strain evidence="1">BP6-180914</strain>
    </source>
</reference>
<comment type="caution">
    <text evidence="1">The sequence shown here is derived from an EMBL/GenBank/DDBJ whole genome shotgun (WGS) entry which is preliminary data.</text>
</comment>
<name>A0AA41Z0U8_9HYPH</name>
<sequence length="311" mass="33461">MINLKRLISDAADAFDQVSTLDFPLLVGNGDAGGNEQLVDSSGISHLSHFSHHELSQFETEDDLARILIENQRAGARAIGDASKTVGKVGAVGNASKCNGLFFPLIISKVGKVGKDGLAGNALSTTIFEPVDDESDWIPDHAASLHDAGVDDVAPYSAPAVTGSYAREPARRVEAQMVSTFHARARVMLRERTSVVGLPADWIEGALTLSPDIIPCPGFRDGQWTRTYGYMLDFLTSPLAIAAAGYEWPTVLLFGVHPTVGLANVSGCGACVLADRDPIIEVKYHAILFERMSFYRPPAINPSVPVWRFGR</sequence>
<protein>
    <submittedName>
        <fullName evidence="1">Uncharacterized protein</fullName>
    </submittedName>
</protein>
<proteinExistence type="predicted"/>
<gene>
    <name evidence="1" type="ORF">M8523_29785</name>
</gene>
<accession>A0AA41Z0U8</accession>
<dbReference type="Proteomes" id="UP001165667">
    <property type="component" value="Unassembled WGS sequence"/>
</dbReference>
<dbReference type="EMBL" id="JAMOIM010000040">
    <property type="protein sequence ID" value="MCW6512126.1"/>
    <property type="molecule type" value="Genomic_DNA"/>
</dbReference>
<dbReference type="RefSeq" id="WP_282588503.1">
    <property type="nucleotide sequence ID" value="NZ_JAMOIM010000040.1"/>
</dbReference>
<evidence type="ECO:0000313" key="1">
    <source>
        <dbReference type="EMBL" id="MCW6512126.1"/>
    </source>
</evidence>